<reference evidence="6" key="1">
    <citation type="submission" date="2025-08" db="UniProtKB">
        <authorList>
            <consortium name="RefSeq"/>
        </authorList>
    </citation>
    <scope>IDENTIFICATION</scope>
    <source>
        <tissue evidence="6">Testes</tissue>
    </source>
</reference>
<dbReference type="RefSeq" id="XP_006818137.1">
    <property type="nucleotide sequence ID" value="XM_006818074.1"/>
</dbReference>
<dbReference type="GeneID" id="102803115"/>
<protein>
    <submittedName>
        <fullName evidence="6">Uncharacterized protein LOC102803115</fullName>
    </submittedName>
</protein>
<dbReference type="PANTHER" id="PTHR22803">
    <property type="entry name" value="MANNOSE, PHOSPHOLIPASE, LECTIN RECEPTOR RELATED"/>
    <property type="match status" value="1"/>
</dbReference>
<dbReference type="Gene3D" id="2.60.120.260">
    <property type="entry name" value="Galactose-binding domain-like"/>
    <property type="match status" value="1"/>
</dbReference>
<dbReference type="InterPro" id="IPR016187">
    <property type="entry name" value="CTDL_fold"/>
</dbReference>
<evidence type="ECO:0000256" key="1">
    <source>
        <dbReference type="ARBA" id="ARBA00022723"/>
    </source>
</evidence>
<dbReference type="InterPro" id="IPR001304">
    <property type="entry name" value="C-type_lectin-like"/>
</dbReference>
<keyword evidence="2" id="KW-0106">Calcium</keyword>
<dbReference type="InterPro" id="IPR006585">
    <property type="entry name" value="FTP1"/>
</dbReference>
<evidence type="ECO:0000313" key="6">
    <source>
        <dbReference type="RefSeq" id="XP_006818137.1"/>
    </source>
</evidence>
<dbReference type="SUPFAM" id="SSF49785">
    <property type="entry name" value="Galactose-binding domain-like"/>
    <property type="match status" value="1"/>
</dbReference>
<dbReference type="PROSITE" id="PS50041">
    <property type="entry name" value="C_TYPE_LECTIN_2"/>
    <property type="match status" value="2"/>
</dbReference>
<evidence type="ECO:0000313" key="5">
    <source>
        <dbReference type="Proteomes" id="UP000694865"/>
    </source>
</evidence>
<dbReference type="InterPro" id="IPR016186">
    <property type="entry name" value="C-type_lectin-like/link_sf"/>
</dbReference>
<dbReference type="Proteomes" id="UP000694865">
    <property type="component" value="Unplaced"/>
</dbReference>
<dbReference type="InterPro" id="IPR050111">
    <property type="entry name" value="C-type_lectin/snaclec_domain"/>
</dbReference>
<proteinExistence type="predicted"/>
<dbReference type="CDD" id="cd00037">
    <property type="entry name" value="CLECT"/>
    <property type="match status" value="2"/>
</dbReference>
<feature type="domain" description="C-type lectin" evidence="4">
    <location>
        <begin position="798"/>
        <end position="916"/>
    </location>
</feature>
<dbReference type="InterPro" id="IPR008979">
    <property type="entry name" value="Galactose-bd-like_sf"/>
</dbReference>
<evidence type="ECO:0000259" key="4">
    <source>
        <dbReference type="PROSITE" id="PS50041"/>
    </source>
</evidence>
<dbReference type="Gene3D" id="3.10.100.10">
    <property type="entry name" value="Mannose-Binding Protein A, subunit A"/>
    <property type="match status" value="2"/>
</dbReference>
<keyword evidence="1" id="KW-0479">Metal-binding</keyword>
<organism evidence="5 6">
    <name type="scientific">Saccoglossus kowalevskii</name>
    <name type="common">Acorn worm</name>
    <dbReference type="NCBI Taxonomy" id="10224"/>
    <lineage>
        <taxon>Eukaryota</taxon>
        <taxon>Metazoa</taxon>
        <taxon>Hemichordata</taxon>
        <taxon>Enteropneusta</taxon>
        <taxon>Harrimaniidae</taxon>
        <taxon>Saccoglossus</taxon>
    </lineage>
</organism>
<gene>
    <name evidence="6" type="primary">LOC102803115</name>
</gene>
<sequence length="1217" mass="134901">MSNLPPFCSVEAILDFRVSEREKKMTPYFFLCLYNILTESDCTSSQLQHGTSCYSQSGTGVAWQQAVSQCSTEGGSLVIINDAAENSFIFNNYVTDPNKEFWIGSNDLITEDIFQWHDETYLSYSNWAAGEPSDGYHCAVIGGSYSDKWGTRSCLDAVDYICETRGEQAPTVSYTLNAVDPVEDYNARQFLDDVNGQWSITCDDIVPRQGGSACSRLNVDGRMSAITPGAVNVIGWNSSEYYGISHNTNAYLISNDDGNSWYSIRKELWDTASADVDMVVYSVVPTAYDADGIVTVVGENGPYEAGEQIAFEFDLNITITNQLNLMDIRFFEDAYRLQIEDIQYSCNPECTSIVQLGDGHLTILRVSDPHTFRFYGTLLTSTSVSHGSCSDIDDSCDYTLDGECDDGSEDSDSNFCVYGTDCTDCNGNKVGPWSGYQYKLLIQLRIMAIPNIFYMDFICKSAFAATPFFEFSHVGPTVDGVAPLQIGESATTTLVMAFPKISLKPWQIEIGNGCGDDEISAFSVMNVTVDHLGSNVPCPVSGELGTHANTCTVDLTDAIAYESTCNNTRHDYAVVSFDEYISITAGDVIDDTNKLSLDISFRVEDMEFLNNETELWIGVGINLAGSQIFVATLPVAVEIAEDRQPKLHFEALLMNHGDTYQRGDDVRFKYLVYHEQPLSRAYGYDVTINMVYTPWLTFTEISYWNENSMPTEPTVTSGEGSQIRIKVGDVTFDTVIHLEITFRIGDNQEQPAGTHTFVGLCELVYKDSCDSIGYHSQSPQYIVFDYVIPECKDGHHRFKTSCYYITDDEDYNFDQASADCAAEGGHLLTVEDANEWEFVQNLLNTTGALTNLFIGLTDRDTEGIFKWVNGSYLRYSMWLPHEPNNYLDNENCVELLSPSYNMNDKKCSKDRGYICEIEDEKTVPSNDIERQTSTLTDTYERGILVRKHKGDLMICDTLVAWDGGDCSESRLGSETNDTLWAGKSPKITNILAYDSDTDAYYGVGGDGRSIIFSDDDRETWYNIPPEVWQNTQSSSDNLLEYTALKLDPSLDPETFINYAVGKTVTSSSEVNGKGDASNAVDGNKNGNYSTGSCFSSVSEPSPWWTVHLGVSLDIYHVTITNRLDCCASNIEGAIVTVNPAGDQCGSQVDADTASSEVILLDCRNPEPLRGNEVTVSMETTAVLVLCEVAVYTPVKADNQALYIDDIQAAIWQCSTCR</sequence>
<accession>A0ABM0MDP6</accession>
<evidence type="ECO:0000256" key="3">
    <source>
        <dbReference type="ARBA" id="ARBA00023157"/>
    </source>
</evidence>
<dbReference type="Pfam" id="PF22633">
    <property type="entry name" value="F5_F8_type_C_2"/>
    <property type="match status" value="1"/>
</dbReference>
<dbReference type="SMART" id="SM00034">
    <property type="entry name" value="CLECT"/>
    <property type="match status" value="2"/>
</dbReference>
<name>A0ABM0MDP6_SACKO</name>
<dbReference type="SMART" id="SM00607">
    <property type="entry name" value="FTP"/>
    <property type="match status" value="1"/>
</dbReference>
<keyword evidence="5" id="KW-1185">Reference proteome</keyword>
<evidence type="ECO:0000256" key="2">
    <source>
        <dbReference type="ARBA" id="ARBA00022837"/>
    </source>
</evidence>
<keyword evidence="3" id="KW-1015">Disulfide bond</keyword>
<dbReference type="Pfam" id="PF00059">
    <property type="entry name" value="Lectin_C"/>
    <property type="match status" value="2"/>
</dbReference>
<feature type="domain" description="C-type lectin" evidence="4">
    <location>
        <begin position="49"/>
        <end position="163"/>
    </location>
</feature>
<dbReference type="SUPFAM" id="SSF56436">
    <property type="entry name" value="C-type lectin-like"/>
    <property type="match status" value="2"/>
</dbReference>